<name>A0ABN9H975_9NEOB</name>
<evidence type="ECO:0000313" key="1">
    <source>
        <dbReference type="EMBL" id="CAI9618325.1"/>
    </source>
</evidence>
<organism evidence="1 2">
    <name type="scientific">Staurois parvus</name>
    <dbReference type="NCBI Taxonomy" id="386267"/>
    <lineage>
        <taxon>Eukaryota</taxon>
        <taxon>Metazoa</taxon>
        <taxon>Chordata</taxon>
        <taxon>Craniata</taxon>
        <taxon>Vertebrata</taxon>
        <taxon>Euteleostomi</taxon>
        <taxon>Amphibia</taxon>
        <taxon>Batrachia</taxon>
        <taxon>Anura</taxon>
        <taxon>Neobatrachia</taxon>
        <taxon>Ranoidea</taxon>
        <taxon>Ranidae</taxon>
        <taxon>Staurois</taxon>
    </lineage>
</organism>
<comment type="caution">
    <text evidence="1">The sequence shown here is derived from an EMBL/GenBank/DDBJ whole genome shotgun (WGS) entry which is preliminary data.</text>
</comment>
<sequence>MILPTDTNDGALFLPLTNDGALFLPLTNDGALFLTPSLVSWEE</sequence>
<dbReference type="EMBL" id="CATNWA010020428">
    <property type="protein sequence ID" value="CAI9618325.1"/>
    <property type="molecule type" value="Genomic_DNA"/>
</dbReference>
<proteinExistence type="predicted"/>
<keyword evidence="2" id="KW-1185">Reference proteome</keyword>
<accession>A0ABN9H975</accession>
<dbReference type="Proteomes" id="UP001162483">
    <property type="component" value="Unassembled WGS sequence"/>
</dbReference>
<protein>
    <submittedName>
        <fullName evidence="1">Uncharacterized protein</fullName>
    </submittedName>
</protein>
<evidence type="ECO:0000313" key="2">
    <source>
        <dbReference type="Proteomes" id="UP001162483"/>
    </source>
</evidence>
<reference evidence="1" key="1">
    <citation type="submission" date="2023-05" db="EMBL/GenBank/DDBJ databases">
        <authorList>
            <person name="Stuckert A."/>
        </authorList>
    </citation>
    <scope>NUCLEOTIDE SEQUENCE</scope>
</reference>
<gene>
    <name evidence="1" type="ORF">SPARVUS_LOCUS15673424</name>
</gene>